<dbReference type="EMBL" id="JAFNEN010000009">
    <property type="protein sequence ID" value="KAG8201059.1"/>
    <property type="molecule type" value="Genomic_DNA"/>
</dbReference>
<dbReference type="Proteomes" id="UP000827092">
    <property type="component" value="Unassembled WGS sequence"/>
</dbReference>
<evidence type="ECO:0000313" key="1">
    <source>
        <dbReference type="EMBL" id="KAG8201059.1"/>
    </source>
</evidence>
<protein>
    <submittedName>
        <fullName evidence="1">Uncharacterized protein</fullName>
    </submittedName>
</protein>
<keyword evidence="2" id="KW-1185">Reference proteome</keyword>
<dbReference type="AlphaFoldDB" id="A0AAV6VWB3"/>
<organism evidence="1 2">
    <name type="scientific">Oedothorax gibbosus</name>
    <dbReference type="NCBI Taxonomy" id="931172"/>
    <lineage>
        <taxon>Eukaryota</taxon>
        <taxon>Metazoa</taxon>
        <taxon>Ecdysozoa</taxon>
        <taxon>Arthropoda</taxon>
        <taxon>Chelicerata</taxon>
        <taxon>Arachnida</taxon>
        <taxon>Araneae</taxon>
        <taxon>Araneomorphae</taxon>
        <taxon>Entelegynae</taxon>
        <taxon>Araneoidea</taxon>
        <taxon>Linyphiidae</taxon>
        <taxon>Erigoninae</taxon>
        <taxon>Oedothorax</taxon>
    </lineage>
</organism>
<accession>A0AAV6VWB3</accession>
<gene>
    <name evidence="1" type="ORF">JTE90_002734</name>
</gene>
<comment type="caution">
    <text evidence="1">The sequence shown here is derived from an EMBL/GenBank/DDBJ whole genome shotgun (WGS) entry which is preliminary data.</text>
</comment>
<sequence length="114" mass="12809">MACWILAVGVRLPDYVLDTPVLLFGLTLKHTRPSFCNLSINSKASPTSIFRNSRRPENGHSQFICHRNYFGKAAASIGWVEATVYWVQVVGALKVMCKRNGKREVCSYFIQGVD</sequence>
<name>A0AAV6VWB3_9ARAC</name>
<proteinExistence type="predicted"/>
<evidence type="ECO:0000313" key="2">
    <source>
        <dbReference type="Proteomes" id="UP000827092"/>
    </source>
</evidence>
<reference evidence="1 2" key="1">
    <citation type="journal article" date="2022" name="Nat. Ecol. Evol.">
        <title>A masculinizing supergene underlies an exaggerated male reproductive morph in a spider.</title>
        <authorList>
            <person name="Hendrickx F."/>
            <person name="De Corte Z."/>
            <person name="Sonet G."/>
            <person name="Van Belleghem S.M."/>
            <person name="Kostlbacher S."/>
            <person name="Vangestel C."/>
        </authorList>
    </citation>
    <scope>NUCLEOTIDE SEQUENCE [LARGE SCALE GENOMIC DNA]</scope>
    <source>
        <strain evidence="1">W744_W776</strain>
    </source>
</reference>